<gene>
    <name evidence="2" type="ORF">IAD31_08130</name>
</gene>
<evidence type="ECO:0000313" key="3">
    <source>
        <dbReference type="Proteomes" id="UP000886879"/>
    </source>
</evidence>
<organism evidence="2 3">
    <name type="scientific">Candidatus Enterenecus faecium</name>
    <dbReference type="NCBI Taxonomy" id="2840780"/>
    <lineage>
        <taxon>Bacteria</taxon>
        <taxon>Bacillati</taxon>
        <taxon>Bacillota</taxon>
        <taxon>Clostridia</taxon>
        <taxon>Eubacteriales</taxon>
        <taxon>Candidatus Enterenecus</taxon>
    </lineage>
</organism>
<dbReference type="Proteomes" id="UP000886879">
    <property type="component" value="Unassembled WGS sequence"/>
</dbReference>
<sequence>MVYDLIVCRSLTYAQRGVRLLERAGISAYLVRAPRLIAQAGCAYCIKVSQRWLERAVELMREAKLVPRGIYQQLEDGSYEEVSV</sequence>
<evidence type="ECO:0000259" key="1">
    <source>
        <dbReference type="Pfam" id="PF11823"/>
    </source>
</evidence>
<proteinExistence type="predicted"/>
<name>A0A9D0YTH4_9FIRM</name>
<reference evidence="2" key="1">
    <citation type="submission" date="2020-10" db="EMBL/GenBank/DDBJ databases">
        <authorList>
            <person name="Gilroy R."/>
        </authorList>
    </citation>
    <scope>NUCLEOTIDE SEQUENCE</scope>
    <source>
        <strain evidence="2">ChiGjej2B2-12916</strain>
    </source>
</reference>
<feature type="domain" description="Putative Se/S carrier protein-like" evidence="1">
    <location>
        <begin position="5"/>
        <end position="72"/>
    </location>
</feature>
<dbReference type="Pfam" id="PF11823">
    <property type="entry name" value="Se_S_carrier"/>
    <property type="match status" value="1"/>
</dbReference>
<evidence type="ECO:0000313" key="2">
    <source>
        <dbReference type="EMBL" id="HIQ61540.1"/>
    </source>
</evidence>
<protein>
    <submittedName>
        <fullName evidence="2">DUF3343 domain-containing protein</fullName>
    </submittedName>
</protein>
<reference evidence="2" key="2">
    <citation type="journal article" date="2021" name="PeerJ">
        <title>Extensive microbial diversity within the chicken gut microbiome revealed by metagenomics and culture.</title>
        <authorList>
            <person name="Gilroy R."/>
            <person name="Ravi A."/>
            <person name="Getino M."/>
            <person name="Pursley I."/>
            <person name="Horton D.L."/>
            <person name="Alikhan N.F."/>
            <person name="Baker D."/>
            <person name="Gharbi K."/>
            <person name="Hall N."/>
            <person name="Watson M."/>
            <person name="Adriaenssens E.M."/>
            <person name="Foster-Nyarko E."/>
            <person name="Jarju S."/>
            <person name="Secka A."/>
            <person name="Antonio M."/>
            <person name="Oren A."/>
            <person name="Chaudhuri R.R."/>
            <person name="La Ragione R."/>
            <person name="Hildebrand F."/>
            <person name="Pallen M.J."/>
        </authorList>
    </citation>
    <scope>NUCLEOTIDE SEQUENCE</scope>
    <source>
        <strain evidence="2">ChiGjej2B2-12916</strain>
    </source>
</reference>
<dbReference type="EMBL" id="DVFO01000089">
    <property type="protein sequence ID" value="HIQ61540.1"/>
    <property type="molecule type" value="Genomic_DNA"/>
</dbReference>
<accession>A0A9D0YTH4</accession>
<dbReference type="InterPro" id="IPR021778">
    <property type="entry name" value="Se/S_carrier-like"/>
</dbReference>
<comment type="caution">
    <text evidence="2">The sequence shown here is derived from an EMBL/GenBank/DDBJ whole genome shotgun (WGS) entry which is preliminary data.</text>
</comment>
<dbReference type="AlphaFoldDB" id="A0A9D0YTH4"/>